<dbReference type="EMBL" id="DQ295238">
    <property type="protein sequence ID" value="ABC25281.1"/>
    <property type="molecule type" value="Genomic_DNA"/>
</dbReference>
<reference evidence="1" key="1">
    <citation type="journal article" date="2006" name="Appl. Environ. Microbiol.">
        <title>Comparative genomics of DNA fragments from six Antarctic marine planktonic bacteria.</title>
        <authorList>
            <person name="Grzymski J.J."/>
            <person name="Carter B.J."/>
            <person name="DeLong E.F."/>
            <person name="Feldman R.A."/>
            <person name="Ghadiri A."/>
            <person name="Murray A.E."/>
        </authorList>
    </citation>
    <scope>NUCLEOTIDE SEQUENCE</scope>
</reference>
<protein>
    <submittedName>
        <fullName evidence="1">Uncharacterized protein</fullName>
    </submittedName>
</protein>
<evidence type="ECO:0000313" key="1">
    <source>
        <dbReference type="EMBL" id="ABC25281.1"/>
    </source>
</evidence>
<dbReference type="AlphaFoldDB" id="Q2PYE6"/>
<name>Q2PYE6_9BACT</name>
<sequence length="37" mass="4077">MGVRMRCVAGWRLGLLANMSAAASLFEEANFECWVVS</sequence>
<proteinExistence type="predicted"/>
<accession>Q2PYE6</accession>
<organism evidence="1">
    <name type="scientific">uncultured marine bacterium Ant4E12</name>
    <dbReference type="NCBI Taxonomy" id="360424"/>
    <lineage>
        <taxon>Bacteria</taxon>
        <taxon>environmental samples</taxon>
    </lineage>
</organism>